<proteinExistence type="predicted"/>
<keyword evidence="3" id="KW-1185">Reference proteome</keyword>
<protein>
    <submittedName>
        <fullName evidence="2">Uncharacterized protein</fullName>
    </submittedName>
</protein>
<feature type="transmembrane region" description="Helical" evidence="1">
    <location>
        <begin position="378"/>
        <end position="399"/>
    </location>
</feature>
<gene>
    <name evidence="2" type="ORF">Ctob_014548</name>
</gene>
<evidence type="ECO:0000313" key="2">
    <source>
        <dbReference type="EMBL" id="KOO29497.1"/>
    </source>
</evidence>
<evidence type="ECO:0000256" key="1">
    <source>
        <dbReference type="SAM" id="Phobius"/>
    </source>
</evidence>
<dbReference type="Proteomes" id="UP000037460">
    <property type="component" value="Unassembled WGS sequence"/>
</dbReference>
<feature type="transmembrane region" description="Helical" evidence="1">
    <location>
        <begin position="411"/>
        <end position="431"/>
    </location>
</feature>
<dbReference type="AlphaFoldDB" id="A0A0M0JT90"/>
<keyword evidence="1" id="KW-1133">Transmembrane helix</keyword>
<keyword evidence="1" id="KW-0472">Membrane</keyword>
<reference evidence="3" key="1">
    <citation type="journal article" date="2015" name="PLoS Genet.">
        <title>Genome Sequence and Transcriptome Analyses of Chrysochromulina tobin: Metabolic Tools for Enhanced Algal Fitness in the Prominent Order Prymnesiales (Haptophyceae).</title>
        <authorList>
            <person name="Hovde B.T."/>
            <person name="Deodato C.R."/>
            <person name="Hunsperger H.M."/>
            <person name="Ryken S.A."/>
            <person name="Yost W."/>
            <person name="Jha R.K."/>
            <person name="Patterson J."/>
            <person name="Monnat R.J. Jr."/>
            <person name="Barlow S.B."/>
            <person name="Starkenburg S.R."/>
            <person name="Cattolico R.A."/>
        </authorList>
    </citation>
    <scope>NUCLEOTIDE SEQUENCE</scope>
    <source>
        <strain evidence="3">CCMP291</strain>
    </source>
</reference>
<organism evidence="2 3">
    <name type="scientific">Chrysochromulina tobinii</name>
    <dbReference type="NCBI Taxonomy" id="1460289"/>
    <lineage>
        <taxon>Eukaryota</taxon>
        <taxon>Haptista</taxon>
        <taxon>Haptophyta</taxon>
        <taxon>Prymnesiophyceae</taxon>
        <taxon>Prymnesiales</taxon>
        <taxon>Chrysochromulinaceae</taxon>
        <taxon>Chrysochromulina</taxon>
    </lineage>
</organism>
<feature type="transmembrane region" description="Helical" evidence="1">
    <location>
        <begin position="290"/>
        <end position="311"/>
    </location>
</feature>
<accession>A0A0M0JT90</accession>
<name>A0A0M0JT90_9EUKA</name>
<feature type="transmembrane region" description="Helical" evidence="1">
    <location>
        <begin position="323"/>
        <end position="343"/>
    </location>
</feature>
<keyword evidence="1" id="KW-0812">Transmembrane</keyword>
<comment type="caution">
    <text evidence="2">The sequence shown here is derived from an EMBL/GenBank/DDBJ whole genome shotgun (WGS) entry which is preliminary data.</text>
</comment>
<evidence type="ECO:0000313" key="3">
    <source>
        <dbReference type="Proteomes" id="UP000037460"/>
    </source>
</evidence>
<sequence length="451" mass="45919">MDLQDPATCAALAPILSPAAALRLERGQGLAPADLLAAQRALHALSPADKRALARRMEDMASPEAAVIVSAAAFIEPADFVTLVTLVVPAASGHPAMVPASITTDQLAAAHRALRSVPVPTRAVLTSQLPGPAATLVSLAADLDTSEFIEAARPMLNLPMRASSTSSALSSEYAIGGAPPVGGASAATQSAAERGVQSALSSSWILLGAQARLQLELLQRALIGAPRLDVRAFGLGASACTVVLALERRDAAAAASGIVDPAVAWAAATRDRRPGAMKEWARQTHARNPAGLALLVAAVALVLGYMCALVIDVLHTELARSVASVMLVAGLGLPLLLLELAAVPEATARNEGYADNGPSLRSIAQLYAAPLLRAVPDAALVAVRALSAVAGAAALAQLVPPEPHGLVVGTFRLLYNVCILAVLLAAAYAALRAGMERMSAGLPASPPALLM</sequence>
<dbReference type="EMBL" id="JWZX01002406">
    <property type="protein sequence ID" value="KOO29497.1"/>
    <property type="molecule type" value="Genomic_DNA"/>
</dbReference>